<evidence type="ECO:0000313" key="2">
    <source>
        <dbReference type="EMBL" id="OGD71557.1"/>
    </source>
</evidence>
<gene>
    <name evidence="2" type="ORF">A3D09_01360</name>
</gene>
<evidence type="ECO:0000313" key="3">
    <source>
        <dbReference type="Proteomes" id="UP000177390"/>
    </source>
</evidence>
<feature type="transmembrane region" description="Helical" evidence="1">
    <location>
        <begin position="88"/>
        <end position="109"/>
    </location>
</feature>
<keyword evidence="1" id="KW-1133">Transmembrane helix</keyword>
<comment type="caution">
    <text evidence="2">The sequence shown here is derived from an EMBL/GenBank/DDBJ whole genome shotgun (WGS) entry which is preliminary data.</text>
</comment>
<feature type="transmembrane region" description="Helical" evidence="1">
    <location>
        <begin position="272"/>
        <end position="292"/>
    </location>
</feature>
<proteinExistence type="predicted"/>
<feature type="transmembrane region" description="Helical" evidence="1">
    <location>
        <begin position="321"/>
        <end position="339"/>
    </location>
</feature>
<dbReference type="EMBL" id="MFAH01000022">
    <property type="protein sequence ID" value="OGD71557.1"/>
    <property type="molecule type" value="Genomic_DNA"/>
</dbReference>
<dbReference type="Proteomes" id="UP000177390">
    <property type="component" value="Unassembled WGS sequence"/>
</dbReference>
<keyword evidence="1" id="KW-0812">Transmembrane</keyword>
<protein>
    <recommendedName>
        <fullName evidence="4">Glycosyltransferase RgtA/B/C/D-like domain-containing protein</fullName>
    </recommendedName>
</protein>
<dbReference type="AlphaFoldDB" id="A0A1F5EW00"/>
<sequence>MKKINRAYLVDVVLLLAVGIFFSFFHLSKLYGFEFDQERDFNIVKGIVVEHKFTLIGPRVVSSAGFYLGPWYYYLQVPFFVAMKGDPIYGAVFTAFTSVAICLLIYFVLRRHTTSRLVPFLAAILWVGSANRSNWNVAFVPFFFLLFLHLYWELEKKKRSLYLFLLTLVLALSFNFHPQMIFLTPVWLYAAYRYFRSQKKLSPNEVGLTILAFLIPFAPLVVFDLRHDFVNTNAALNFLGSSSLMNAAVPFFRFGYSLRQFSTSLAFIYPGFQHNLVLTSVFLAAALVFVLYQSKYLFLFLITFLSVVVLGFYRELTWPEYYHYLSGFALFTLAVLALSRIKFGKLFLLTLTLFVVWVNYKTLITYINPGSYYYKKSMILWMLTKNKPFELLNIENDFKYGEGLGFLPIREFYEKKSGEYNPNLKFYVSYADSPKHNQTKEAFGMYAISLIGAK</sequence>
<feature type="transmembrane region" description="Helical" evidence="1">
    <location>
        <begin position="7"/>
        <end position="27"/>
    </location>
</feature>
<evidence type="ECO:0008006" key="4">
    <source>
        <dbReference type="Google" id="ProtNLM"/>
    </source>
</evidence>
<accession>A0A1F5EW00</accession>
<feature type="transmembrane region" description="Helical" evidence="1">
    <location>
        <begin position="137"/>
        <end position="154"/>
    </location>
</feature>
<keyword evidence="1" id="KW-0472">Membrane</keyword>
<feature type="transmembrane region" description="Helical" evidence="1">
    <location>
        <begin position="346"/>
        <end position="367"/>
    </location>
</feature>
<name>A0A1F5EW00_9BACT</name>
<feature type="transmembrane region" description="Helical" evidence="1">
    <location>
        <begin position="206"/>
        <end position="223"/>
    </location>
</feature>
<organism evidence="2 3">
    <name type="scientific">Candidatus Collierbacteria bacterium RIFCSPHIGHO2_02_FULL_49_10</name>
    <dbReference type="NCBI Taxonomy" id="1817723"/>
    <lineage>
        <taxon>Bacteria</taxon>
        <taxon>Candidatus Collieribacteriota</taxon>
    </lineage>
</organism>
<feature type="transmembrane region" description="Helical" evidence="1">
    <location>
        <begin position="161"/>
        <end position="186"/>
    </location>
</feature>
<reference evidence="2 3" key="1">
    <citation type="journal article" date="2016" name="Nat. Commun.">
        <title>Thousands of microbial genomes shed light on interconnected biogeochemical processes in an aquifer system.</title>
        <authorList>
            <person name="Anantharaman K."/>
            <person name="Brown C.T."/>
            <person name="Hug L.A."/>
            <person name="Sharon I."/>
            <person name="Castelle C.J."/>
            <person name="Probst A.J."/>
            <person name="Thomas B.C."/>
            <person name="Singh A."/>
            <person name="Wilkins M.J."/>
            <person name="Karaoz U."/>
            <person name="Brodie E.L."/>
            <person name="Williams K.H."/>
            <person name="Hubbard S.S."/>
            <person name="Banfield J.F."/>
        </authorList>
    </citation>
    <scope>NUCLEOTIDE SEQUENCE [LARGE SCALE GENOMIC DNA]</scope>
</reference>
<feature type="transmembrane region" description="Helical" evidence="1">
    <location>
        <begin position="235"/>
        <end position="252"/>
    </location>
</feature>
<feature type="transmembrane region" description="Helical" evidence="1">
    <location>
        <begin position="297"/>
        <end position="315"/>
    </location>
</feature>
<evidence type="ECO:0000256" key="1">
    <source>
        <dbReference type="SAM" id="Phobius"/>
    </source>
</evidence>